<evidence type="ECO:0000259" key="4">
    <source>
        <dbReference type="Pfam" id="PF13193"/>
    </source>
</evidence>
<dbReference type="GO" id="GO:0031956">
    <property type="term" value="F:medium-chain fatty acid-CoA ligase activity"/>
    <property type="evidence" value="ECO:0007669"/>
    <property type="project" value="TreeGrafter"/>
</dbReference>
<dbReference type="Proteomes" id="UP000095765">
    <property type="component" value="Unassembled WGS sequence"/>
</dbReference>
<feature type="domain" description="AMP-binding enzyme C-terminal" evidence="4">
    <location>
        <begin position="455"/>
        <end position="531"/>
    </location>
</feature>
<dbReference type="Gene3D" id="3.40.50.980">
    <property type="match status" value="2"/>
</dbReference>
<reference evidence="5 6" key="1">
    <citation type="submission" date="2015-09" db="EMBL/GenBank/DDBJ databases">
        <authorList>
            <consortium name="Pathogen Informatics"/>
        </authorList>
    </citation>
    <scope>NUCLEOTIDE SEQUENCE [LARGE SCALE GENOMIC DNA]</scope>
    <source>
        <strain evidence="5 6">2789STDY5834939</strain>
    </source>
</reference>
<dbReference type="InterPro" id="IPR025110">
    <property type="entry name" value="AMP-bd_C"/>
</dbReference>
<evidence type="ECO:0000259" key="3">
    <source>
        <dbReference type="Pfam" id="PF00501"/>
    </source>
</evidence>
<dbReference type="EMBL" id="CZBE01000007">
    <property type="protein sequence ID" value="CUP57731.1"/>
    <property type="molecule type" value="Genomic_DNA"/>
</dbReference>
<dbReference type="SUPFAM" id="SSF56801">
    <property type="entry name" value="Acetyl-CoA synthetase-like"/>
    <property type="match status" value="1"/>
</dbReference>
<name>A0A174PDV9_9FIRM</name>
<dbReference type="PANTHER" id="PTHR43201:SF5">
    <property type="entry name" value="MEDIUM-CHAIN ACYL-COA LIGASE ACSF2, MITOCHONDRIAL"/>
    <property type="match status" value="1"/>
</dbReference>
<evidence type="ECO:0000256" key="2">
    <source>
        <dbReference type="ARBA" id="ARBA00022598"/>
    </source>
</evidence>
<dbReference type="GO" id="GO:0006631">
    <property type="term" value="P:fatty acid metabolic process"/>
    <property type="evidence" value="ECO:0007669"/>
    <property type="project" value="TreeGrafter"/>
</dbReference>
<dbReference type="FunFam" id="3.40.50.12780:FF:000003">
    <property type="entry name" value="Long-chain-fatty-acid--CoA ligase FadD"/>
    <property type="match status" value="1"/>
</dbReference>
<dbReference type="Gene3D" id="2.30.38.10">
    <property type="entry name" value="Luciferase, Domain 3"/>
    <property type="match status" value="1"/>
</dbReference>
<dbReference type="PANTHER" id="PTHR43201">
    <property type="entry name" value="ACYL-COA SYNTHETASE"/>
    <property type="match status" value="1"/>
</dbReference>
<dbReference type="EC" id="6.2.1.-" evidence="5"/>
<dbReference type="InterPro" id="IPR045851">
    <property type="entry name" value="AMP-bd_C_sf"/>
</dbReference>
<dbReference type="Pfam" id="PF13193">
    <property type="entry name" value="AMP-binding_C"/>
    <property type="match status" value="1"/>
</dbReference>
<dbReference type="PROSITE" id="PS00455">
    <property type="entry name" value="AMP_BINDING"/>
    <property type="match status" value="1"/>
</dbReference>
<keyword evidence="2 5" id="KW-0436">Ligase</keyword>
<sequence>MNGLLSITVGALLEQVADLYPNDQAIKYTDRPYDRTWREFDDEVNRIAKGLLAIGIGKGDHVAIWATNVPEWLLTLFATAKIGAVLVTVNTNYKVFELEYLLRQSDSKALVLIDGLKDANYVDIVNELCPTLKDCAPGAYENPMLPFLGDIIYAGKKETPAGMYGWSDLEKLGERITDEQFRAVFDSVDPQDVTNMQYTSGTTGFPKGVMLTHYNIVNNGKCIGDCMKFTHEDRLCIPVPFFHCFGLVLAVMACLTHASSMVPIETYRPTEVMKALQNEECTAVHGVPTMFIAMLEHPTFHDYKFPRLRTGIMAGSPCPIKVMQLVVDKMGMREITITYGQTEASPACTMTTTDDSLDLRVATVGRAMPYVETKIVDTETGETLPPYTAGEFCARGYNVMRGYYKMEEATRQAIDEDGWLHSGDLAMVDDKGYYKITGRIKDMIIRGGENIYPKEIEEFLYTHPLVRDVQVVGVPSEQYGEEIMACIIPRAWEDGLDENEIKDAVRANMARHKVPKYVLFMEQFPMTASGKIQKYKLREMGIEKFGLQDDAAIETA</sequence>
<evidence type="ECO:0000256" key="1">
    <source>
        <dbReference type="ARBA" id="ARBA00006432"/>
    </source>
</evidence>
<dbReference type="InterPro" id="IPR000873">
    <property type="entry name" value="AMP-dep_synth/lig_dom"/>
</dbReference>
<feature type="domain" description="AMP-dependent synthetase/ligase" evidence="3">
    <location>
        <begin position="14"/>
        <end position="404"/>
    </location>
</feature>
<dbReference type="Gene3D" id="3.30.300.30">
    <property type="match status" value="1"/>
</dbReference>
<accession>A0A174PDV9</accession>
<comment type="similarity">
    <text evidence="1">Belongs to the ATP-dependent AMP-binding enzyme family.</text>
</comment>
<protein>
    <submittedName>
        <fullName evidence="5">Short-chain-fatty-acid--CoA ligase</fullName>
        <ecNumber evidence="5">6.2.1.-</ecNumber>
    </submittedName>
</protein>
<evidence type="ECO:0000313" key="6">
    <source>
        <dbReference type="Proteomes" id="UP000095765"/>
    </source>
</evidence>
<dbReference type="Pfam" id="PF00501">
    <property type="entry name" value="AMP-binding"/>
    <property type="match status" value="1"/>
</dbReference>
<dbReference type="AlphaFoldDB" id="A0A174PDV9"/>
<dbReference type="FunFam" id="3.30.300.30:FF:000008">
    <property type="entry name" value="2,3-dihydroxybenzoate-AMP ligase"/>
    <property type="match status" value="1"/>
</dbReference>
<dbReference type="CDD" id="cd05917">
    <property type="entry name" value="FACL_like_2"/>
    <property type="match status" value="1"/>
</dbReference>
<gene>
    <name evidence="5" type="primary">fadK</name>
    <name evidence="5" type="ORF">ERS852551_01242</name>
</gene>
<dbReference type="InterPro" id="IPR020845">
    <property type="entry name" value="AMP-binding_CS"/>
</dbReference>
<evidence type="ECO:0000313" key="5">
    <source>
        <dbReference type="EMBL" id="CUP57731.1"/>
    </source>
</evidence>
<proteinExistence type="inferred from homology"/>
<organism evidence="5 6">
    <name type="scientific">Anaerotruncus colihominis</name>
    <dbReference type="NCBI Taxonomy" id="169435"/>
    <lineage>
        <taxon>Bacteria</taxon>
        <taxon>Bacillati</taxon>
        <taxon>Bacillota</taxon>
        <taxon>Clostridia</taxon>
        <taxon>Eubacteriales</taxon>
        <taxon>Oscillospiraceae</taxon>
        <taxon>Anaerotruncus</taxon>
    </lineage>
</organism>
<dbReference type="RefSeq" id="WP_055244631.1">
    <property type="nucleotide sequence ID" value="NZ_CABIWA010000009.1"/>
</dbReference>